<protein>
    <recommendedName>
        <fullName evidence="4">Translation initiation factor 6</fullName>
    </recommendedName>
</protein>
<evidence type="ECO:0000256" key="1">
    <source>
        <dbReference type="ARBA" id="ARBA00022540"/>
    </source>
</evidence>
<dbReference type="HAMAP" id="MF_00032">
    <property type="entry name" value="eIF_6"/>
    <property type="match status" value="1"/>
</dbReference>
<comment type="caution">
    <text evidence="3">The sequence shown here is derived from an EMBL/GenBank/DDBJ whole genome shotgun (WGS) entry which is preliminary data.</text>
</comment>
<dbReference type="EMBL" id="BARV01019264">
    <property type="protein sequence ID" value="GAI29009.1"/>
    <property type="molecule type" value="Genomic_DNA"/>
</dbReference>
<sequence length="221" mass="24220">MVIIKSKIFGVNSIGVYLAANNSWVLYPLNIDQNLLLKLKENFDLLIPININRSPLLGVYVALNNKGILLPRIVYDEEFKKLKREVGDSVQIEVVNSLDNALGNMILCNDKGAIISSLLKNHQKVIKDVLDVEVNVFEFGGNQLPGSNGITNSHGCCIHPLSTDEDVDVVSDYLKVHVDLSTINRGIPYLGSGAIVNDTTGIFGLLSTGPELMRLTNVLHL</sequence>
<dbReference type="Gene3D" id="3.75.10.10">
    <property type="entry name" value="L-arginine/glycine Amidinotransferase, Chain A"/>
    <property type="match status" value="1"/>
</dbReference>
<dbReference type="SUPFAM" id="SSF55909">
    <property type="entry name" value="Pentein"/>
    <property type="match status" value="1"/>
</dbReference>
<keyword evidence="2" id="KW-0648">Protein biosynthesis</keyword>
<dbReference type="AlphaFoldDB" id="X1PDN9"/>
<dbReference type="GO" id="GO:0043022">
    <property type="term" value="F:ribosome binding"/>
    <property type="evidence" value="ECO:0007669"/>
    <property type="project" value="InterPro"/>
</dbReference>
<accession>X1PDN9</accession>
<proteinExistence type="inferred from homology"/>
<evidence type="ECO:0000313" key="3">
    <source>
        <dbReference type="EMBL" id="GAI29009.1"/>
    </source>
</evidence>
<name>X1PDN9_9ZZZZ</name>
<gene>
    <name evidence="3" type="ORF">S06H3_32397</name>
</gene>
<dbReference type="PANTHER" id="PTHR10784">
    <property type="entry name" value="TRANSLATION INITIATION FACTOR 6"/>
    <property type="match status" value="1"/>
</dbReference>
<organism evidence="3">
    <name type="scientific">marine sediment metagenome</name>
    <dbReference type="NCBI Taxonomy" id="412755"/>
    <lineage>
        <taxon>unclassified sequences</taxon>
        <taxon>metagenomes</taxon>
        <taxon>ecological metagenomes</taxon>
    </lineage>
</organism>
<dbReference type="NCBIfam" id="TIGR00323">
    <property type="entry name" value="eIF-6"/>
    <property type="match status" value="1"/>
</dbReference>
<evidence type="ECO:0000256" key="2">
    <source>
        <dbReference type="ARBA" id="ARBA00022917"/>
    </source>
</evidence>
<keyword evidence="1" id="KW-0396">Initiation factor</keyword>
<dbReference type="GO" id="GO:0042256">
    <property type="term" value="P:cytosolic ribosome assembly"/>
    <property type="evidence" value="ECO:0007669"/>
    <property type="project" value="InterPro"/>
</dbReference>
<evidence type="ECO:0008006" key="4">
    <source>
        <dbReference type="Google" id="ProtNLM"/>
    </source>
</evidence>
<reference evidence="3" key="1">
    <citation type="journal article" date="2014" name="Front. Microbiol.">
        <title>High frequency of phylogenetically diverse reductive dehalogenase-homologous genes in deep subseafloor sedimentary metagenomes.</title>
        <authorList>
            <person name="Kawai M."/>
            <person name="Futagami T."/>
            <person name="Toyoda A."/>
            <person name="Takaki Y."/>
            <person name="Nishi S."/>
            <person name="Hori S."/>
            <person name="Arai W."/>
            <person name="Tsubouchi T."/>
            <person name="Morono Y."/>
            <person name="Uchiyama I."/>
            <person name="Ito T."/>
            <person name="Fujiyama A."/>
            <person name="Inagaki F."/>
            <person name="Takami H."/>
        </authorList>
    </citation>
    <scope>NUCLEOTIDE SEQUENCE</scope>
    <source>
        <strain evidence="3">Expedition CK06-06</strain>
    </source>
</reference>
<dbReference type="SMART" id="SM00654">
    <property type="entry name" value="eIF6"/>
    <property type="match status" value="1"/>
</dbReference>
<dbReference type="Pfam" id="PF01912">
    <property type="entry name" value="eIF-6"/>
    <property type="match status" value="1"/>
</dbReference>
<dbReference type="GO" id="GO:0003743">
    <property type="term" value="F:translation initiation factor activity"/>
    <property type="evidence" value="ECO:0007669"/>
    <property type="project" value="UniProtKB-KW"/>
</dbReference>
<dbReference type="InterPro" id="IPR002769">
    <property type="entry name" value="eIF6"/>
</dbReference>